<reference evidence="3 4" key="1">
    <citation type="submission" date="2011-07" db="EMBL/GenBank/DDBJ databases">
        <title>Viral Tagging: a high-throughput approach to explore virus-host interactions.</title>
        <authorList>
            <person name="Deng L."/>
            <person name="Sullivan M.B."/>
            <person name="Poulos B."/>
            <person name="Ignacio Espinoza J.C."/>
        </authorList>
    </citation>
    <scope>NUCLEOTIDE SEQUENCE [LARGE SCALE GENOMIC DNA]</scope>
</reference>
<feature type="region of interest" description="Disordered" evidence="2">
    <location>
        <begin position="56"/>
        <end position="76"/>
    </location>
</feature>
<evidence type="ECO:0000256" key="2">
    <source>
        <dbReference type="SAM" id="MobiDB-lite"/>
    </source>
</evidence>
<accession>H8ZN83</accession>
<dbReference type="EMBL" id="JN371769">
    <property type="protein sequence ID" value="AFD02944.1"/>
    <property type="molecule type" value="Genomic_DNA"/>
</dbReference>
<dbReference type="KEGG" id="vg:14005368"/>
<organism evidence="3 4">
    <name type="scientific">Synechococcus phage metaG-MbCM1</name>
    <dbReference type="NCBI Taxonomy" id="1079999"/>
    <lineage>
        <taxon>Viruses</taxon>
        <taxon>Duplodnaviria</taxon>
        <taxon>Heunggongvirae</taxon>
        <taxon>Uroviricota</taxon>
        <taxon>Caudoviricetes</taxon>
        <taxon>Pantevenvirales</taxon>
        <taxon>Kyanoviridae</taxon>
        <taxon>Galenevirus</taxon>
        <taxon>Galenevirus mbcm1</taxon>
    </lineage>
</organism>
<evidence type="ECO:0000313" key="4">
    <source>
        <dbReference type="Proteomes" id="UP000007597"/>
    </source>
</evidence>
<protein>
    <submittedName>
        <fullName evidence="3">Uncharacterized protein</fullName>
    </submittedName>
</protein>
<dbReference type="Proteomes" id="UP000007597">
    <property type="component" value="Segment"/>
</dbReference>
<proteinExistence type="predicted"/>
<evidence type="ECO:0000313" key="3">
    <source>
        <dbReference type="EMBL" id="AFD02944.1"/>
    </source>
</evidence>
<sequence>MTTSAPVEKVSQEEMLKQFKEQYAGFIKENQELSAKIKQNEVQALKLQGAIETLEYYSAGDEPETMSHPPEAETEE</sequence>
<dbReference type="RefSeq" id="YP_007001595.1">
    <property type="nucleotide sequence ID" value="NC_019443.1"/>
</dbReference>
<dbReference type="OrthoDB" id="26813at10239"/>
<feature type="coiled-coil region" evidence="1">
    <location>
        <begin position="16"/>
        <end position="48"/>
    </location>
</feature>
<name>H8ZN83_9CAUD</name>
<dbReference type="GeneID" id="14005368"/>
<keyword evidence="1" id="KW-0175">Coiled coil</keyword>
<evidence type="ECO:0000256" key="1">
    <source>
        <dbReference type="SAM" id="Coils"/>
    </source>
</evidence>
<keyword evidence="4" id="KW-1185">Reference proteome</keyword>